<dbReference type="PROSITE" id="PS50294">
    <property type="entry name" value="WD_REPEATS_REGION"/>
    <property type="match status" value="3"/>
</dbReference>
<dbReference type="InterPro" id="IPR036322">
    <property type="entry name" value="WD40_repeat_dom_sf"/>
</dbReference>
<keyword evidence="4 13" id="KW-0853">WD repeat</keyword>
<feature type="repeat" description="WD" evidence="13">
    <location>
        <begin position="107"/>
        <end position="143"/>
    </location>
</feature>
<dbReference type="AlphaFoldDB" id="A0A1X7V7I4"/>
<gene>
    <name evidence="16" type="primary">100640870</name>
</gene>
<reference evidence="16" key="2">
    <citation type="submission" date="2017-05" db="UniProtKB">
        <authorList>
            <consortium name="EnsemblMetazoa"/>
        </authorList>
    </citation>
    <scope>IDENTIFICATION</scope>
</reference>
<keyword evidence="8" id="KW-0966">Cell projection</keyword>
<dbReference type="SUPFAM" id="SSF69322">
    <property type="entry name" value="Tricorn protease domain 2"/>
    <property type="match status" value="1"/>
</dbReference>
<sequence length="691" mass="75792">MMAGGDKTSEQLEMVNTIGFNGRVPNGLHVHPGGEHIIYPLGSTVIIQDLASKKQQFLAGHSNYISCLACSPSGQYLASGQVTHMGFKADAIVWRFNDDDERIYCRLTLHRVKVQAIAFSPSDKYLATLGGTDDNSLVIWDLEKKCALCGHEAAMQSAGDVYTIAFSKKSDSILATGGDLTLRVWEVCVTEKTRKVVPTDCNLGQLKRIINSIEMCDDGSSMLCGTSTGDTLLVNVNTCLLKEYGPQKEKYSLGVSVLKVLPSGDFLIGTGNGTVAALRGKTYKCFKSATVEGSITSIAVRGSGHQFLVGTSVSQIYLFQFNDFTYELLRSCHADLITDICFPRESSELFATSSHNDVRVWHSNTSKELLRIQIPNLLCNALEITPDGKGIITGWDDGKIRVFLPESGKPAYTIHNAHSKGVTALSVTSNSKSIISGGGEGQVRIWDIFSANNQKMKIALKEHKGAISCIKIRRDDLECVTASTDGTCIIWDLVKNTRAQVLFANTLFKAICYDLQECQVITGGTDRKIGYWETYDGSQIRELEGSQTGSINGMDMCQNLFVTGSSDKLIKLWKYNEGEVTHIGIGHSGEINRVKVSPDGRHIVSVSADGAIIRWRMPVHLLENEEEGAEGKVTGSTEPNEKPITDEEEEKEEEEREEEGDGETVIKQEEEEEEKEGEREEGTPAPNVETE</sequence>
<keyword evidence="3" id="KW-0963">Cytoplasm</keyword>
<feature type="repeat" description="WD" evidence="13">
    <location>
        <begin position="460"/>
        <end position="501"/>
    </location>
</feature>
<evidence type="ECO:0000256" key="2">
    <source>
        <dbReference type="ARBA" id="ARBA00004496"/>
    </source>
</evidence>
<comment type="function">
    <text evidence="11">Microtubule inner protein (MIP) part of the dynein-decorated doublet microtubules (DMTs) in cilia axoneme. Important for proper ciliary and flagellar beating. May act in cooperation with CFAP45 and axonemal dynein subunit DNAH11. May play a role in cell growth and/or survival.</text>
</comment>
<name>A0A1X7V7I4_AMPQE</name>
<dbReference type="GO" id="GO:0031514">
    <property type="term" value="C:motile cilium"/>
    <property type="evidence" value="ECO:0007669"/>
    <property type="project" value="UniProtKB-SubCell"/>
</dbReference>
<dbReference type="EnsemblMetazoa" id="XM_003385387.3">
    <property type="protein sequence ID" value="XP_003385435.3"/>
    <property type="gene ID" value="LOC100640870"/>
</dbReference>
<dbReference type="SUPFAM" id="SSF50978">
    <property type="entry name" value="WD40 repeat-like"/>
    <property type="match status" value="1"/>
</dbReference>
<dbReference type="Pfam" id="PF23185">
    <property type="entry name" value="CFAP43_N"/>
    <property type="match status" value="1"/>
</dbReference>
<feature type="repeat" description="WD" evidence="13">
    <location>
        <begin position="330"/>
        <end position="371"/>
    </location>
</feature>
<evidence type="ECO:0000259" key="15">
    <source>
        <dbReference type="Pfam" id="PF23185"/>
    </source>
</evidence>
<keyword evidence="7" id="KW-0969">Cilium</keyword>
<dbReference type="InterPro" id="IPR001680">
    <property type="entry name" value="WD40_rpt"/>
</dbReference>
<comment type="similarity">
    <text evidence="9">Belongs to the CFAP52 family.</text>
</comment>
<comment type="subunit">
    <text evidence="12">Microtubule inner protein component of sperm flagellar doublet microtubules. Interacts with BRCA2. Interacts with the CCT chaperonin complex. Interacts with HSP70. Interacts with AK8. Interacts with CFAP45. Interacts with DNAI1. Interacts with IQDC.</text>
</comment>
<accession>A0A1X7V7I4</accession>
<evidence type="ECO:0000256" key="4">
    <source>
        <dbReference type="ARBA" id="ARBA00022574"/>
    </source>
</evidence>
<dbReference type="GO" id="GO:0005930">
    <property type="term" value="C:axoneme"/>
    <property type="evidence" value="ECO:0007669"/>
    <property type="project" value="UniProtKB-ARBA"/>
</dbReference>
<organism evidence="16">
    <name type="scientific">Amphimedon queenslandica</name>
    <name type="common">Sponge</name>
    <dbReference type="NCBI Taxonomy" id="400682"/>
    <lineage>
        <taxon>Eukaryota</taxon>
        <taxon>Metazoa</taxon>
        <taxon>Porifera</taxon>
        <taxon>Demospongiae</taxon>
        <taxon>Heteroscleromorpha</taxon>
        <taxon>Haplosclerida</taxon>
        <taxon>Niphatidae</taxon>
        <taxon>Amphimedon</taxon>
    </lineage>
</organism>
<evidence type="ECO:0000256" key="14">
    <source>
        <dbReference type="SAM" id="MobiDB-lite"/>
    </source>
</evidence>
<evidence type="ECO:0000256" key="7">
    <source>
        <dbReference type="ARBA" id="ARBA00023069"/>
    </source>
</evidence>
<dbReference type="InterPro" id="IPR015943">
    <property type="entry name" value="WD40/YVTN_repeat-like_dom_sf"/>
</dbReference>
<dbReference type="FunFam" id="2.130.10.10:FF:001320">
    <property type="entry name" value="Predicted protein"/>
    <property type="match status" value="1"/>
</dbReference>
<dbReference type="FunFam" id="2.130.10.10:FF:000207">
    <property type="entry name" value="Cilia- and flagella-associated protein 52"/>
    <property type="match status" value="1"/>
</dbReference>
<dbReference type="InterPro" id="IPR050630">
    <property type="entry name" value="WD_repeat_EMAP"/>
</dbReference>
<dbReference type="CDD" id="cd00200">
    <property type="entry name" value="WD40"/>
    <property type="match status" value="1"/>
</dbReference>
<dbReference type="PANTHER" id="PTHR13720">
    <property type="entry name" value="WD-40 REPEAT PROTEIN"/>
    <property type="match status" value="1"/>
</dbReference>
<comment type="subcellular location">
    <subcellularLocation>
        <location evidence="1">Cell projection</location>
        <location evidence="1">Cilium</location>
        <location evidence="1">Flagellum</location>
    </subcellularLocation>
    <subcellularLocation>
        <location evidence="2">Cytoplasm</location>
    </subcellularLocation>
</comment>
<evidence type="ECO:0000256" key="12">
    <source>
        <dbReference type="ARBA" id="ARBA00047117"/>
    </source>
</evidence>
<evidence type="ECO:0000256" key="8">
    <source>
        <dbReference type="ARBA" id="ARBA00023273"/>
    </source>
</evidence>
<feature type="region of interest" description="Disordered" evidence="14">
    <location>
        <begin position="624"/>
        <end position="691"/>
    </location>
</feature>
<feature type="domain" description="Cfap43 N-terminal" evidence="15">
    <location>
        <begin position="18"/>
        <end position="278"/>
    </location>
</feature>
<dbReference type="InterPro" id="IPR020472">
    <property type="entry name" value="WD40_PAC1"/>
</dbReference>
<dbReference type="OrthoDB" id="6252103at2759"/>
<feature type="repeat" description="WD" evidence="13">
    <location>
        <begin position="584"/>
        <end position="617"/>
    </location>
</feature>
<dbReference type="SMART" id="SM00320">
    <property type="entry name" value="WD40"/>
    <property type="match status" value="11"/>
</dbReference>
<feature type="repeat" description="WD" evidence="13">
    <location>
        <begin position="559"/>
        <end position="583"/>
    </location>
</feature>
<evidence type="ECO:0000256" key="6">
    <source>
        <dbReference type="ARBA" id="ARBA00022846"/>
    </source>
</evidence>
<evidence type="ECO:0000256" key="5">
    <source>
        <dbReference type="ARBA" id="ARBA00022737"/>
    </source>
</evidence>
<keyword evidence="6" id="KW-0282">Flagellum</keyword>
<dbReference type="STRING" id="400682.A0A1X7V7I4"/>
<evidence type="ECO:0000256" key="3">
    <source>
        <dbReference type="ARBA" id="ARBA00022490"/>
    </source>
</evidence>
<dbReference type="Pfam" id="PF00400">
    <property type="entry name" value="WD40"/>
    <property type="match status" value="4"/>
</dbReference>
<evidence type="ECO:0000256" key="13">
    <source>
        <dbReference type="PROSITE-ProRule" id="PRU00221"/>
    </source>
</evidence>
<feature type="compositionally biased region" description="Acidic residues" evidence="14">
    <location>
        <begin position="646"/>
        <end position="662"/>
    </location>
</feature>
<dbReference type="PROSITE" id="PS50082">
    <property type="entry name" value="WD_REPEATS_2"/>
    <property type="match status" value="7"/>
</dbReference>
<dbReference type="PANTHER" id="PTHR13720:SF14">
    <property type="entry name" value="CILIA- AND FLAGELLA-ASSOCIATED PROTEIN 52"/>
    <property type="match status" value="1"/>
</dbReference>
<dbReference type="PRINTS" id="PR00320">
    <property type="entry name" value="GPROTEINBRPT"/>
</dbReference>
<evidence type="ECO:0000313" key="16">
    <source>
        <dbReference type="EnsemblMetazoa" id="Aqu2.1.35943_001"/>
    </source>
</evidence>
<proteinExistence type="inferred from homology"/>
<dbReference type="EnsemblMetazoa" id="Aqu2.1.35943_001">
    <property type="protein sequence ID" value="Aqu2.1.35943_001"/>
    <property type="gene ID" value="Aqu2.1.35943"/>
</dbReference>
<dbReference type="InParanoid" id="A0A1X7V7I4"/>
<keyword evidence="5" id="KW-0677">Repeat</keyword>
<feature type="repeat" description="WD" evidence="13">
    <location>
        <begin position="415"/>
        <end position="456"/>
    </location>
</feature>
<evidence type="ECO:0000256" key="9">
    <source>
        <dbReference type="ARBA" id="ARBA00029456"/>
    </source>
</evidence>
<evidence type="ECO:0000256" key="10">
    <source>
        <dbReference type="ARBA" id="ARBA00029552"/>
    </source>
</evidence>
<dbReference type="Proteomes" id="UP000007879">
    <property type="component" value="Unassembled WGS sequence"/>
</dbReference>
<evidence type="ECO:0000313" key="17">
    <source>
        <dbReference type="Proteomes" id="UP000007879"/>
    </source>
</evidence>
<dbReference type="PROSITE" id="PS00678">
    <property type="entry name" value="WD_REPEATS_1"/>
    <property type="match status" value="3"/>
</dbReference>
<dbReference type="eggNOG" id="KOG0266">
    <property type="taxonomic scope" value="Eukaryota"/>
</dbReference>
<evidence type="ECO:0000256" key="11">
    <source>
        <dbReference type="ARBA" id="ARBA00046056"/>
    </source>
</evidence>
<dbReference type="FunFam" id="2.130.10.10:FF:000173">
    <property type="entry name" value="Cilia- and flagella-associated protein 52"/>
    <property type="match status" value="1"/>
</dbReference>
<dbReference type="InterPro" id="IPR019775">
    <property type="entry name" value="WD40_repeat_CS"/>
</dbReference>
<evidence type="ECO:0000256" key="1">
    <source>
        <dbReference type="ARBA" id="ARBA00004230"/>
    </source>
</evidence>
<feature type="repeat" description="WD" evidence="13">
    <location>
        <begin position="154"/>
        <end position="187"/>
    </location>
</feature>
<reference evidence="17" key="1">
    <citation type="journal article" date="2010" name="Nature">
        <title>The Amphimedon queenslandica genome and the evolution of animal complexity.</title>
        <authorList>
            <person name="Srivastava M."/>
            <person name="Simakov O."/>
            <person name="Chapman J."/>
            <person name="Fahey B."/>
            <person name="Gauthier M.E."/>
            <person name="Mitros T."/>
            <person name="Richards G.S."/>
            <person name="Conaco C."/>
            <person name="Dacre M."/>
            <person name="Hellsten U."/>
            <person name="Larroux C."/>
            <person name="Putnam N.H."/>
            <person name="Stanke M."/>
            <person name="Adamska M."/>
            <person name="Darling A."/>
            <person name="Degnan S.M."/>
            <person name="Oakley T.H."/>
            <person name="Plachetzki D.C."/>
            <person name="Zhai Y."/>
            <person name="Adamski M."/>
            <person name="Calcino A."/>
            <person name="Cummins S.F."/>
            <person name="Goodstein D.M."/>
            <person name="Harris C."/>
            <person name="Jackson D.J."/>
            <person name="Leys S.P."/>
            <person name="Shu S."/>
            <person name="Woodcroft B.J."/>
            <person name="Vervoort M."/>
            <person name="Kosik K.S."/>
            <person name="Manning G."/>
            <person name="Degnan B.M."/>
            <person name="Rokhsar D.S."/>
        </authorList>
    </citation>
    <scope>NUCLEOTIDE SEQUENCE [LARGE SCALE GENOMIC DNA]</scope>
</reference>
<dbReference type="InterPro" id="IPR056296">
    <property type="entry name" value="Cfap43_N"/>
</dbReference>
<dbReference type="Gene3D" id="2.130.10.10">
    <property type="entry name" value="YVTN repeat-like/Quinoprotein amine dehydrogenase"/>
    <property type="match status" value="3"/>
</dbReference>
<dbReference type="KEGG" id="aqu:100640870"/>
<keyword evidence="17" id="KW-1185">Reference proteome</keyword>
<protein>
    <recommendedName>
        <fullName evidence="10">Cilia- and flagella-associated protein 52</fullName>
    </recommendedName>
</protein>